<dbReference type="Gene3D" id="3.30.200.20">
    <property type="entry name" value="Phosphorylase Kinase, domain 1"/>
    <property type="match status" value="1"/>
</dbReference>
<evidence type="ECO:0000259" key="7">
    <source>
        <dbReference type="PROSITE" id="PS50011"/>
    </source>
</evidence>
<gene>
    <name evidence="8" type="ORF">PMEA_00014702</name>
</gene>
<keyword evidence="3 6" id="KW-0547">Nucleotide-binding</keyword>
<dbReference type="PANTHER" id="PTHR24058">
    <property type="entry name" value="DUAL SPECIFICITY PROTEIN KINASE"/>
    <property type="match status" value="1"/>
</dbReference>
<dbReference type="SMART" id="SM00220">
    <property type="entry name" value="S_TKc"/>
    <property type="match status" value="1"/>
</dbReference>
<feature type="binding site" evidence="6">
    <location>
        <position position="125"/>
    </location>
    <ligand>
        <name>ATP</name>
        <dbReference type="ChEBI" id="CHEBI:30616"/>
    </ligand>
</feature>
<dbReference type="Pfam" id="PF00069">
    <property type="entry name" value="Pkinase"/>
    <property type="match status" value="1"/>
</dbReference>
<feature type="domain" description="Protein kinase" evidence="7">
    <location>
        <begin position="94"/>
        <end position="364"/>
    </location>
</feature>
<evidence type="ECO:0000256" key="3">
    <source>
        <dbReference type="ARBA" id="ARBA00022741"/>
    </source>
</evidence>
<evidence type="ECO:0000256" key="6">
    <source>
        <dbReference type="PROSITE-ProRule" id="PRU10141"/>
    </source>
</evidence>
<proteinExistence type="predicted"/>
<organism evidence="8 9">
    <name type="scientific">Pocillopora meandrina</name>
    <dbReference type="NCBI Taxonomy" id="46732"/>
    <lineage>
        <taxon>Eukaryota</taxon>
        <taxon>Metazoa</taxon>
        <taxon>Cnidaria</taxon>
        <taxon>Anthozoa</taxon>
        <taxon>Hexacorallia</taxon>
        <taxon>Scleractinia</taxon>
        <taxon>Astrocoeniina</taxon>
        <taxon>Pocilloporidae</taxon>
        <taxon>Pocillopora</taxon>
    </lineage>
</organism>
<dbReference type="PROSITE" id="PS50011">
    <property type="entry name" value="PROTEIN_KINASE_DOM"/>
    <property type="match status" value="1"/>
</dbReference>
<evidence type="ECO:0000256" key="1">
    <source>
        <dbReference type="ARBA" id="ARBA00022527"/>
    </source>
</evidence>
<protein>
    <recommendedName>
        <fullName evidence="7">Protein kinase domain-containing protein</fullName>
    </recommendedName>
</protein>
<dbReference type="SUPFAM" id="SSF56112">
    <property type="entry name" value="Protein kinase-like (PK-like)"/>
    <property type="match status" value="1"/>
</dbReference>
<comment type="caution">
    <text evidence="8">The sequence shown here is derived from an EMBL/GenBank/DDBJ whole genome shotgun (WGS) entry which is preliminary data.</text>
</comment>
<dbReference type="InterPro" id="IPR050494">
    <property type="entry name" value="Ser_Thr_dual-spec_kinase"/>
</dbReference>
<keyword evidence="9" id="KW-1185">Reference proteome</keyword>
<evidence type="ECO:0000256" key="2">
    <source>
        <dbReference type="ARBA" id="ARBA00022679"/>
    </source>
</evidence>
<dbReference type="PROSITE" id="PS00108">
    <property type="entry name" value="PROTEIN_KINASE_ST"/>
    <property type="match status" value="1"/>
</dbReference>
<evidence type="ECO:0000313" key="8">
    <source>
        <dbReference type="EMBL" id="CAH3131551.1"/>
    </source>
</evidence>
<keyword evidence="1" id="KW-0723">Serine/threonine-protein kinase</keyword>
<name>A0AAU9WZS1_9CNID</name>
<dbReference type="PANTHER" id="PTHR24058:SF130">
    <property type="entry name" value="SERINE_THREONINE PROTEIN KINASES-RELATED"/>
    <property type="match status" value="1"/>
</dbReference>
<dbReference type="InterPro" id="IPR000719">
    <property type="entry name" value="Prot_kinase_dom"/>
</dbReference>
<evidence type="ECO:0000313" key="9">
    <source>
        <dbReference type="Proteomes" id="UP001159428"/>
    </source>
</evidence>
<dbReference type="InterPro" id="IPR011009">
    <property type="entry name" value="Kinase-like_dom_sf"/>
</dbReference>
<dbReference type="GO" id="GO:0004674">
    <property type="term" value="F:protein serine/threonine kinase activity"/>
    <property type="evidence" value="ECO:0007669"/>
    <property type="project" value="UniProtKB-KW"/>
</dbReference>
<dbReference type="PROSITE" id="PS00107">
    <property type="entry name" value="PROTEIN_KINASE_ATP"/>
    <property type="match status" value="1"/>
</dbReference>
<dbReference type="EMBL" id="CALNXJ010000026">
    <property type="protein sequence ID" value="CAH3131551.1"/>
    <property type="molecule type" value="Genomic_DNA"/>
</dbReference>
<keyword evidence="4" id="KW-0418">Kinase</keyword>
<evidence type="ECO:0000256" key="5">
    <source>
        <dbReference type="ARBA" id="ARBA00022840"/>
    </source>
</evidence>
<dbReference type="InterPro" id="IPR008271">
    <property type="entry name" value="Ser/Thr_kinase_AS"/>
</dbReference>
<dbReference type="Gene3D" id="1.10.510.10">
    <property type="entry name" value="Transferase(Phosphotransferase) domain 1"/>
    <property type="match status" value="1"/>
</dbReference>
<evidence type="ECO:0000256" key="4">
    <source>
        <dbReference type="ARBA" id="ARBA00022777"/>
    </source>
</evidence>
<dbReference type="InterPro" id="IPR017441">
    <property type="entry name" value="Protein_kinase_ATP_BS"/>
</dbReference>
<sequence>MSNLEGAFAPVPVQRGTGSYYRGFVKPPERFISTQLSGGLRVLYQKLEEKKKGLCNKETLLLRVATIPKVLASQTGKDGKFKPCYPVPLLAGRYKFIQVIGEGESSLLISAEDTYHFEKKQVAIKIMNLDYSRLGAQEADCIQQLNKADPLHVSRTVQLFNVFSFEGHYCLVFELLRPRPLHQYFQKCQFDNEDDKLKVIRKITFQLLQALGFLRRQNVIHADLKPENILFEEGDETKIKVVDFGNAIHWVHREVSLYYDEFELQTLLYRAPEVMFGVPFGPEIDIWSLGCIVAELYIGKPLFLGGNRTKVLQEVTSILGPIPRSPFHTGKYFEDLSQFIGHHKSEDNHLKCVSNVMLKLHNSRNFSFARFLVGLLKYKPDAGSCADISFPTEYNFKPYVDEEVKRQHFSGTELLKKGTTVTASSSKHFQSKQENATSLRTGNLHCSQREKVTINEKSRREDQLLLENFSYAMEGPLATGYPKSIHQQNETCAVFKGNTCSDDIEEERKQVSDRLMSTLLTPTNLSLGKFSEKKEKCNEKDYLPAGTNITCPTNEFERPSARFVYNKSSCFKRKSDVFNDTHVEDGSLQKSHELSLFGVKNFGSTNLLEHHNRFNIAGKLGFDVGNSSSGGETNAAARTRVYHRKTKSSKVEIGYTKHDSVAAVQMEVHVNESPC</sequence>
<keyword evidence="5 6" id="KW-0067">ATP-binding</keyword>
<dbReference type="Proteomes" id="UP001159428">
    <property type="component" value="Unassembled WGS sequence"/>
</dbReference>
<dbReference type="AlphaFoldDB" id="A0AAU9WZS1"/>
<reference evidence="8 9" key="1">
    <citation type="submission" date="2022-05" db="EMBL/GenBank/DDBJ databases">
        <authorList>
            <consortium name="Genoscope - CEA"/>
            <person name="William W."/>
        </authorList>
    </citation>
    <scope>NUCLEOTIDE SEQUENCE [LARGE SCALE GENOMIC DNA]</scope>
</reference>
<keyword evidence="2" id="KW-0808">Transferase</keyword>
<dbReference type="GO" id="GO:0005524">
    <property type="term" value="F:ATP binding"/>
    <property type="evidence" value="ECO:0007669"/>
    <property type="project" value="UniProtKB-UniRule"/>
</dbReference>
<accession>A0AAU9WZS1</accession>